<proteinExistence type="predicted"/>
<sequence length="130" mass="14457">MERSQAHLHLLLRLSGLDAVGLLQDIKLDLPNLQRAEWVAEGCLHAGRLCRNHHPLLRRRTTAAESHESEEGPAGDHVRCSEEKPTQGTFEEKALTLYYSLNSLLLQSGDVSLRLGFAPISPKPKIWTSG</sequence>
<evidence type="ECO:0000313" key="2">
    <source>
        <dbReference type="EMBL" id="GAV03308.1"/>
    </source>
</evidence>
<comment type="caution">
    <text evidence="2">The sequence shown here is derived from an EMBL/GenBank/DDBJ whole genome shotgun (WGS) entry which is preliminary data.</text>
</comment>
<reference evidence="2 3" key="1">
    <citation type="journal article" date="2016" name="Nat. Commun.">
        <title>Extremotolerant tardigrade genome and improved radiotolerance of human cultured cells by tardigrade-unique protein.</title>
        <authorList>
            <person name="Hashimoto T."/>
            <person name="Horikawa D.D."/>
            <person name="Saito Y."/>
            <person name="Kuwahara H."/>
            <person name="Kozuka-Hata H."/>
            <person name="Shin-I T."/>
            <person name="Minakuchi Y."/>
            <person name="Ohishi K."/>
            <person name="Motoyama A."/>
            <person name="Aizu T."/>
            <person name="Enomoto A."/>
            <person name="Kondo K."/>
            <person name="Tanaka S."/>
            <person name="Hara Y."/>
            <person name="Koshikawa S."/>
            <person name="Sagara H."/>
            <person name="Miura T."/>
            <person name="Yokobori S."/>
            <person name="Miyagawa K."/>
            <person name="Suzuki Y."/>
            <person name="Kubo T."/>
            <person name="Oyama M."/>
            <person name="Kohara Y."/>
            <person name="Fujiyama A."/>
            <person name="Arakawa K."/>
            <person name="Katayama T."/>
            <person name="Toyoda A."/>
            <person name="Kunieda T."/>
        </authorList>
    </citation>
    <scope>NUCLEOTIDE SEQUENCE [LARGE SCALE GENOMIC DNA]</scope>
    <source>
        <strain evidence="2 3">YOKOZUNA-1</strain>
    </source>
</reference>
<name>A0A1D1VU70_RAMVA</name>
<gene>
    <name evidence="2" type="primary">RvY_13752</name>
    <name evidence="2" type="synonym">RvY_13752.2</name>
    <name evidence="2" type="ORF">RvY_13752-2</name>
</gene>
<accession>A0A1D1VU70</accession>
<feature type="compositionally biased region" description="Basic and acidic residues" evidence="1">
    <location>
        <begin position="65"/>
        <end position="86"/>
    </location>
</feature>
<protein>
    <submittedName>
        <fullName evidence="2">Uncharacterized protein</fullName>
    </submittedName>
</protein>
<dbReference type="Proteomes" id="UP000186922">
    <property type="component" value="Unassembled WGS sequence"/>
</dbReference>
<dbReference type="EMBL" id="BDGG01000009">
    <property type="protein sequence ID" value="GAV03308.1"/>
    <property type="molecule type" value="Genomic_DNA"/>
</dbReference>
<evidence type="ECO:0000256" key="1">
    <source>
        <dbReference type="SAM" id="MobiDB-lite"/>
    </source>
</evidence>
<dbReference type="AlphaFoldDB" id="A0A1D1VU70"/>
<keyword evidence="3" id="KW-1185">Reference proteome</keyword>
<organism evidence="2 3">
    <name type="scientific">Ramazzottius varieornatus</name>
    <name type="common">Water bear</name>
    <name type="synonym">Tardigrade</name>
    <dbReference type="NCBI Taxonomy" id="947166"/>
    <lineage>
        <taxon>Eukaryota</taxon>
        <taxon>Metazoa</taxon>
        <taxon>Ecdysozoa</taxon>
        <taxon>Tardigrada</taxon>
        <taxon>Eutardigrada</taxon>
        <taxon>Parachela</taxon>
        <taxon>Hypsibioidea</taxon>
        <taxon>Ramazzottiidae</taxon>
        <taxon>Ramazzottius</taxon>
    </lineage>
</organism>
<evidence type="ECO:0000313" key="3">
    <source>
        <dbReference type="Proteomes" id="UP000186922"/>
    </source>
</evidence>
<feature type="region of interest" description="Disordered" evidence="1">
    <location>
        <begin position="60"/>
        <end position="86"/>
    </location>
</feature>